<dbReference type="SUPFAM" id="SSF49899">
    <property type="entry name" value="Concanavalin A-like lectins/glucanases"/>
    <property type="match status" value="1"/>
</dbReference>
<proteinExistence type="predicted"/>
<keyword evidence="2" id="KW-1185">Reference proteome</keyword>
<evidence type="ECO:0000313" key="1">
    <source>
        <dbReference type="EMBL" id="KAF9871508.1"/>
    </source>
</evidence>
<dbReference type="RefSeq" id="XP_038740969.1">
    <property type="nucleotide sequence ID" value="XM_038893869.1"/>
</dbReference>
<dbReference type="Gene3D" id="2.60.120.200">
    <property type="match status" value="1"/>
</dbReference>
<dbReference type="PANTHER" id="PTHR35332:SF2">
    <property type="entry name" value="REGULATION OF ENOLASE PROTEIN 1"/>
    <property type="match status" value="1"/>
</dbReference>
<accession>A0A9P6HUL2</accession>
<evidence type="ECO:0000313" key="2">
    <source>
        <dbReference type="Proteomes" id="UP000781932"/>
    </source>
</evidence>
<dbReference type="Proteomes" id="UP000781932">
    <property type="component" value="Unassembled WGS sequence"/>
</dbReference>
<protein>
    <submittedName>
        <fullName evidence="1">Uncharacterized protein</fullName>
    </submittedName>
</protein>
<reference evidence="1" key="2">
    <citation type="submission" date="2020-11" db="EMBL/GenBank/DDBJ databases">
        <title>Whole genome sequencing of Colletotrichum sp.</title>
        <authorList>
            <person name="Li H."/>
        </authorList>
    </citation>
    <scope>NUCLEOTIDE SEQUENCE</scope>
    <source>
        <strain evidence="1">CkLH20</strain>
    </source>
</reference>
<sequence>MSSSSEFSSVHLEHAVPNVAGDFDIACSPGTDIWDKAPATHQFNAPIIYRTTTKDAFISATVAVSADWKDRYDQGGLCFVIRAADRTRWIKIGIELDFGVPNAGVVVKDNFADWSLRPLPYGSTNSIAVQARIQEDGDLWVYALGPNDERIAMRQITWWDALPGNTEIWVGPYAAKPAYEGGKEPLKVHFNRLSVDTRSDVAQ</sequence>
<organism evidence="1 2">
    <name type="scientific">Colletotrichum karsti</name>
    <dbReference type="NCBI Taxonomy" id="1095194"/>
    <lineage>
        <taxon>Eukaryota</taxon>
        <taxon>Fungi</taxon>
        <taxon>Dikarya</taxon>
        <taxon>Ascomycota</taxon>
        <taxon>Pezizomycotina</taxon>
        <taxon>Sordariomycetes</taxon>
        <taxon>Hypocreomycetidae</taxon>
        <taxon>Glomerellales</taxon>
        <taxon>Glomerellaceae</taxon>
        <taxon>Colletotrichum</taxon>
        <taxon>Colletotrichum boninense species complex</taxon>
    </lineage>
</organism>
<comment type="caution">
    <text evidence="1">The sequence shown here is derived from an EMBL/GenBank/DDBJ whole genome shotgun (WGS) entry which is preliminary data.</text>
</comment>
<dbReference type="PANTHER" id="PTHR35332">
    <property type="entry name" value="REGULATION OF ENOLASE PROTEIN 1"/>
    <property type="match status" value="1"/>
</dbReference>
<dbReference type="GeneID" id="62166943"/>
<dbReference type="InterPro" id="IPR009784">
    <property type="entry name" value="DUF1349"/>
</dbReference>
<dbReference type="EMBL" id="JAATWM020000045">
    <property type="protein sequence ID" value="KAF9871508.1"/>
    <property type="molecule type" value="Genomic_DNA"/>
</dbReference>
<name>A0A9P6HUL2_9PEZI</name>
<gene>
    <name evidence="1" type="ORF">CkaCkLH20_11155</name>
</gene>
<dbReference type="AlphaFoldDB" id="A0A9P6HUL2"/>
<reference evidence="1" key="1">
    <citation type="submission" date="2020-03" db="EMBL/GenBank/DDBJ databases">
        <authorList>
            <person name="He L."/>
        </authorList>
    </citation>
    <scope>NUCLEOTIDE SEQUENCE</scope>
    <source>
        <strain evidence="1">CkLH20</strain>
    </source>
</reference>
<dbReference type="InterPro" id="IPR013320">
    <property type="entry name" value="ConA-like_dom_sf"/>
</dbReference>
<dbReference type="OrthoDB" id="42525at2759"/>
<dbReference type="Pfam" id="PF07081">
    <property type="entry name" value="DUF1349"/>
    <property type="match status" value="1"/>
</dbReference>